<evidence type="ECO:0000313" key="7">
    <source>
        <dbReference type="Proteomes" id="UP000198705"/>
    </source>
</evidence>
<protein>
    <recommendedName>
        <fullName evidence="2">Pyridoxal phosphate homeostasis protein</fullName>
        <shortName evidence="2">PLP homeostasis protein</shortName>
    </recommendedName>
</protein>
<dbReference type="RefSeq" id="WP_092208299.1">
    <property type="nucleotide sequence ID" value="NZ_FOVN01000004.1"/>
</dbReference>
<evidence type="ECO:0000256" key="2">
    <source>
        <dbReference type="HAMAP-Rule" id="MF_02087"/>
    </source>
</evidence>
<dbReference type="InterPro" id="IPR001608">
    <property type="entry name" value="Ala_racemase_N"/>
</dbReference>
<comment type="cofactor">
    <cofactor evidence="3">
        <name>pyridoxal 5'-phosphate</name>
        <dbReference type="ChEBI" id="CHEBI:597326"/>
    </cofactor>
</comment>
<dbReference type="OrthoDB" id="9804072at2"/>
<dbReference type="AlphaFoldDB" id="A0A1I5BY07"/>
<dbReference type="STRING" id="649333.SAMN04487989_10460"/>
<evidence type="ECO:0000256" key="1">
    <source>
        <dbReference type="ARBA" id="ARBA00022898"/>
    </source>
</evidence>
<feature type="domain" description="Alanine racemase N-terminal" evidence="5">
    <location>
        <begin position="2"/>
        <end position="216"/>
    </location>
</feature>
<dbReference type="Pfam" id="PF01168">
    <property type="entry name" value="Ala_racemase_N"/>
    <property type="match status" value="1"/>
</dbReference>
<keyword evidence="7" id="KW-1185">Reference proteome</keyword>
<dbReference type="InterPro" id="IPR011078">
    <property type="entry name" value="PyrdxlP_homeostasis"/>
</dbReference>
<dbReference type="HAMAP" id="MF_02087">
    <property type="entry name" value="PLP_homeostasis"/>
    <property type="match status" value="1"/>
</dbReference>
<evidence type="ECO:0000256" key="3">
    <source>
        <dbReference type="PIRSR" id="PIRSR004848-1"/>
    </source>
</evidence>
<organism evidence="6 7">
    <name type="scientific">Bizionia echini</name>
    <dbReference type="NCBI Taxonomy" id="649333"/>
    <lineage>
        <taxon>Bacteria</taxon>
        <taxon>Pseudomonadati</taxon>
        <taxon>Bacteroidota</taxon>
        <taxon>Flavobacteriia</taxon>
        <taxon>Flavobacteriales</taxon>
        <taxon>Flavobacteriaceae</taxon>
        <taxon>Bizionia</taxon>
    </lineage>
</organism>
<accession>A0A1I5BY07</accession>
<dbReference type="GO" id="GO:0030170">
    <property type="term" value="F:pyridoxal phosphate binding"/>
    <property type="evidence" value="ECO:0007669"/>
    <property type="project" value="UniProtKB-UniRule"/>
</dbReference>
<dbReference type="FunFam" id="3.20.20.10:FF:000018">
    <property type="entry name" value="Pyridoxal phosphate homeostasis protein"/>
    <property type="match status" value="1"/>
</dbReference>
<dbReference type="PIRSF" id="PIRSF004848">
    <property type="entry name" value="YBL036c_PLPDEIII"/>
    <property type="match status" value="1"/>
</dbReference>
<dbReference type="Gene3D" id="3.20.20.10">
    <property type="entry name" value="Alanine racemase"/>
    <property type="match status" value="1"/>
</dbReference>
<evidence type="ECO:0000313" key="6">
    <source>
        <dbReference type="EMBL" id="SFN79636.1"/>
    </source>
</evidence>
<evidence type="ECO:0000259" key="5">
    <source>
        <dbReference type="Pfam" id="PF01168"/>
    </source>
</evidence>
<name>A0A1I5BY07_9FLAO</name>
<reference evidence="7" key="1">
    <citation type="submission" date="2016-10" db="EMBL/GenBank/DDBJ databases">
        <authorList>
            <person name="Varghese N."/>
            <person name="Submissions S."/>
        </authorList>
    </citation>
    <scope>NUCLEOTIDE SEQUENCE [LARGE SCALE GENOMIC DNA]</scope>
    <source>
        <strain evidence="7">DSM 23925</strain>
    </source>
</reference>
<dbReference type="NCBIfam" id="TIGR00044">
    <property type="entry name" value="YggS family pyridoxal phosphate-dependent enzyme"/>
    <property type="match status" value="1"/>
</dbReference>
<dbReference type="EMBL" id="FOVN01000004">
    <property type="protein sequence ID" value="SFN79636.1"/>
    <property type="molecule type" value="Genomic_DNA"/>
</dbReference>
<comment type="similarity">
    <text evidence="2 4">Belongs to the pyridoxal phosphate-binding protein YggS/PROSC family.</text>
</comment>
<proteinExistence type="inferred from homology"/>
<dbReference type="PANTHER" id="PTHR10146">
    <property type="entry name" value="PROLINE SYNTHETASE CO-TRANSCRIBED BACTERIAL HOMOLOG PROTEIN"/>
    <property type="match status" value="1"/>
</dbReference>
<dbReference type="SUPFAM" id="SSF51419">
    <property type="entry name" value="PLP-binding barrel"/>
    <property type="match status" value="1"/>
</dbReference>
<evidence type="ECO:0000256" key="4">
    <source>
        <dbReference type="RuleBase" id="RU004514"/>
    </source>
</evidence>
<dbReference type="InterPro" id="IPR029066">
    <property type="entry name" value="PLP-binding_barrel"/>
</dbReference>
<gene>
    <name evidence="6" type="ORF">SAMN04487989_10460</name>
</gene>
<comment type="function">
    <text evidence="2">Pyridoxal 5'-phosphate (PLP)-binding protein, which is involved in PLP homeostasis.</text>
</comment>
<dbReference type="Proteomes" id="UP000198705">
    <property type="component" value="Unassembled WGS sequence"/>
</dbReference>
<dbReference type="CDD" id="cd00635">
    <property type="entry name" value="PLPDE_III_YBL036c_like"/>
    <property type="match status" value="1"/>
</dbReference>
<dbReference type="PANTHER" id="PTHR10146:SF14">
    <property type="entry name" value="PYRIDOXAL PHOSPHATE HOMEOSTASIS PROTEIN"/>
    <property type="match status" value="1"/>
</dbReference>
<feature type="modified residue" description="N6-(pyridoxal phosphate)lysine" evidence="2 3">
    <location>
        <position position="25"/>
    </location>
</feature>
<keyword evidence="1 2" id="KW-0663">Pyridoxal phosphate</keyword>
<sequence>MSIKQNLQDIKSKIPEQVTLVAVSKTKPNSDILEAYHAGQRVFGENKIQEMAEKHEALPKDISWHMIGHVQRNKVKYMASFVSLIHGVDSFKLLKEINKQAKKESRVIDCLLQIKIAEEDSKFGMTKADAINLLESEVFKELQNVCITGVMGMATFTDDENQVSAEFNKLKTIFDDLKPLHHNLKIISMGMSGDYELAINNGSNMIRVGSSIFGERNY</sequence>